<organism evidence="6 7">
    <name type="scientific">Lipingzhangella halophila</name>
    <dbReference type="NCBI Taxonomy" id="1783352"/>
    <lineage>
        <taxon>Bacteria</taxon>
        <taxon>Bacillati</taxon>
        <taxon>Actinomycetota</taxon>
        <taxon>Actinomycetes</taxon>
        <taxon>Streptosporangiales</taxon>
        <taxon>Nocardiopsidaceae</taxon>
        <taxon>Lipingzhangella</taxon>
    </lineage>
</organism>
<protein>
    <submittedName>
        <fullName evidence="6">Tripartite ATP-independent transporter DctP family solute receptor</fullName>
    </submittedName>
</protein>
<keyword evidence="7" id="KW-1185">Reference proteome</keyword>
<dbReference type="RefSeq" id="WP_184577962.1">
    <property type="nucleotide sequence ID" value="NZ_JACHJT010000001.1"/>
</dbReference>
<evidence type="ECO:0000256" key="2">
    <source>
        <dbReference type="ARBA" id="ARBA00009023"/>
    </source>
</evidence>
<reference evidence="6 7" key="1">
    <citation type="submission" date="2020-08" db="EMBL/GenBank/DDBJ databases">
        <title>Sequencing the genomes of 1000 actinobacteria strains.</title>
        <authorList>
            <person name="Klenk H.-P."/>
        </authorList>
    </citation>
    <scope>NUCLEOTIDE SEQUENCE [LARGE SCALE GENOMIC DNA]</scope>
    <source>
        <strain evidence="6 7">DSM 102030</strain>
    </source>
</reference>
<dbReference type="EMBL" id="JACHJT010000001">
    <property type="protein sequence ID" value="MBB4931585.1"/>
    <property type="molecule type" value="Genomic_DNA"/>
</dbReference>
<dbReference type="Gene3D" id="3.40.190.170">
    <property type="entry name" value="Bacterial extracellular solute-binding protein, family 7"/>
    <property type="match status" value="1"/>
</dbReference>
<dbReference type="InterPro" id="IPR018389">
    <property type="entry name" value="DctP_fam"/>
</dbReference>
<dbReference type="GO" id="GO:0055085">
    <property type="term" value="P:transmembrane transport"/>
    <property type="evidence" value="ECO:0007669"/>
    <property type="project" value="InterPro"/>
</dbReference>
<comment type="caution">
    <text evidence="6">The sequence shown here is derived from an EMBL/GenBank/DDBJ whole genome shotgun (WGS) entry which is preliminary data.</text>
</comment>
<dbReference type="PANTHER" id="PTHR33376">
    <property type="match status" value="1"/>
</dbReference>
<keyword evidence="3" id="KW-0813">Transport</keyword>
<dbReference type="PROSITE" id="PS51257">
    <property type="entry name" value="PROKAR_LIPOPROTEIN"/>
    <property type="match status" value="1"/>
</dbReference>
<dbReference type="GO" id="GO:0030288">
    <property type="term" value="C:outer membrane-bounded periplasmic space"/>
    <property type="evidence" value="ECO:0007669"/>
    <property type="project" value="InterPro"/>
</dbReference>
<dbReference type="AlphaFoldDB" id="A0A7W7RGL1"/>
<dbReference type="InterPro" id="IPR004682">
    <property type="entry name" value="TRAP_DctP"/>
</dbReference>
<dbReference type="PANTHER" id="PTHR33376:SF4">
    <property type="entry name" value="SIALIC ACID-BINDING PERIPLASMIC PROTEIN SIAP"/>
    <property type="match status" value="1"/>
</dbReference>
<evidence type="ECO:0000313" key="6">
    <source>
        <dbReference type="EMBL" id="MBB4931585.1"/>
    </source>
</evidence>
<comment type="similarity">
    <text evidence="2">Belongs to the bacterial solute-binding protein 7 family.</text>
</comment>
<feature type="chain" id="PRO_5038534806" evidence="5">
    <location>
        <begin position="23"/>
        <end position="335"/>
    </location>
</feature>
<evidence type="ECO:0000313" key="7">
    <source>
        <dbReference type="Proteomes" id="UP000523007"/>
    </source>
</evidence>
<dbReference type="NCBIfam" id="TIGR00787">
    <property type="entry name" value="dctP"/>
    <property type="match status" value="1"/>
</dbReference>
<comment type="subcellular location">
    <subcellularLocation>
        <location evidence="1">Cell envelope</location>
    </subcellularLocation>
</comment>
<dbReference type="NCBIfam" id="NF037995">
    <property type="entry name" value="TRAP_S1"/>
    <property type="match status" value="1"/>
</dbReference>
<evidence type="ECO:0000256" key="4">
    <source>
        <dbReference type="ARBA" id="ARBA00022729"/>
    </source>
</evidence>
<accession>A0A7W7RGL1</accession>
<dbReference type="InterPro" id="IPR038404">
    <property type="entry name" value="TRAP_DctP_sf"/>
</dbReference>
<name>A0A7W7RGL1_9ACTN</name>
<dbReference type="PIRSF" id="PIRSF006470">
    <property type="entry name" value="DctB"/>
    <property type="match status" value="1"/>
</dbReference>
<keyword evidence="6" id="KW-0675">Receptor</keyword>
<feature type="signal peptide" evidence="5">
    <location>
        <begin position="1"/>
        <end position="22"/>
    </location>
</feature>
<dbReference type="Pfam" id="PF03480">
    <property type="entry name" value="DctP"/>
    <property type="match status" value="1"/>
</dbReference>
<evidence type="ECO:0000256" key="3">
    <source>
        <dbReference type="ARBA" id="ARBA00022448"/>
    </source>
</evidence>
<evidence type="ECO:0000256" key="1">
    <source>
        <dbReference type="ARBA" id="ARBA00004196"/>
    </source>
</evidence>
<evidence type="ECO:0000256" key="5">
    <source>
        <dbReference type="SAM" id="SignalP"/>
    </source>
</evidence>
<proteinExistence type="inferred from homology"/>
<gene>
    <name evidence="6" type="ORF">F4561_002405</name>
</gene>
<dbReference type="Proteomes" id="UP000523007">
    <property type="component" value="Unassembled WGS sequence"/>
</dbReference>
<sequence length="335" mass="36822">MRKSTRTGRYQILAALSGAALVATGCGGTDDGDVTLSFANSYAPEHPHTACGIEAVSDKVADSDAGLTVETFPGSQLGNDDDRFASVMSGDVEMDVQGSSALAATYEPIGVLDTAYTFDGPDHLFEFFDSEAADELKSDFREQTGTRVLDVWYFGMRHFSANEPIREPADLEGLRMRFPDSPVYLENAEALGAEAEPVAFEEVYTGLQQGVIDGQENPIATVAAESFEEVQSHVSMTGHQTGSQLVVINEEHWQSLNSDQQDALQTAVQETRPENRQCIEDEEDEILDEWERTGDVEVVEDVDREAFQQLAADYFGENLGGRQHEMYELIREQAP</sequence>
<keyword evidence="4 5" id="KW-0732">Signal</keyword>